<dbReference type="EMBL" id="KQ964248">
    <property type="protein sequence ID" value="KXJ92916.1"/>
    <property type="molecule type" value="Genomic_DNA"/>
</dbReference>
<comment type="subcellular location">
    <subcellularLocation>
        <location evidence="1 4">Nucleus</location>
    </subcellularLocation>
</comment>
<comment type="similarity">
    <text evidence="2 4">Belongs to the Mediator complex subunit 11 family.</text>
</comment>
<evidence type="ECO:0000256" key="1">
    <source>
        <dbReference type="ARBA" id="ARBA00004123"/>
    </source>
</evidence>
<sequence length="179" mass="19986">MDPENASEFVPFTKAERVQQLGQIDKDIVSLLRSVGQAVGSLGKKEVQDSEEDTTMGDASDRTRLFQDSMDDFIRTLRVVNTGMKRQIYGLEEANIVTLRKDDAEAQPATTTESRHAPLEPDGDGKIGGLDPGWLNSRSNKVERDMESELWDQAESLLRTILQRNQGEKNEAESSQMVT</sequence>
<evidence type="ECO:0000256" key="3">
    <source>
        <dbReference type="ARBA" id="ARBA00023242"/>
    </source>
</evidence>
<evidence type="ECO:0000256" key="2">
    <source>
        <dbReference type="ARBA" id="ARBA00008186"/>
    </source>
</evidence>
<dbReference type="Proteomes" id="UP000070501">
    <property type="component" value="Unassembled WGS sequence"/>
</dbReference>
<dbReference type="AlphaFoldDB" id="A0A136J7C7"/>
<organism evidence="6 7">
    <name type="scientific">Microdochium bolleyi</name>
    <dbReference type="NCBI Taxonomy" id="196109"/>
    <lineage>
        <taxon>Eukaryota</taxon>
        <taxon>Fungi</taxon>
        <taxon>Dikarya</taxon>
        <taxon>Ascomycota</taxon>
        <taxon>Pezizomycotina</taxon>
        <taxon>Sordariomycetes</taxon>
        <taxon>Xylariomycetidae</taxon>
        <taxon>Xylariales</taxon>
        <taxon>Microdochiaceae</taxon>
        <taxon>Microdochium</taxon>
    </lineage>
</organism>
<dbReference type="InParanoid" id="A0A136J7C7"/>
<comment type="subunit">
    <text evidence="4">Component of the Mediator complex.</text>
</comment>
<keyword evidence="4" id="KW-0804">Transcription</keyword>
<keyword evidence="4" id="KW-0010">Activator</keyword>
<dbReference type="GO" id="GO:0006357">
    <property type="term" value="P:regulation of transcription by RNA polymerase II"/>
    <property type="evidence" value="ECO:0007669"/>
    <property type="project" value="InterPro"/>
</dbReference>
<dbReference type="GO" id="GO:0003712">
    <property type="term" value="F:transcription coregulator activity"/>
    <property type="evidence" value="ECO:0007669"/>
    <property type="project" value="InterPro"/>
</dbReference>
<dbReference type="OrthoDB" id="5418434at2759"/>
<reference evidence="7" key="1">
    <citation type="submission" date="2016-02" db="EMBL/GenBank/DDBJ databases">
        <title>Draft genome sequence of Microdochium bolleyi, a fungal endophyte of beachgrass.</title>
        <authorList>
            <consortium name="DOE Joint Genome Institute"/>
            <person name="David A.S."/>
            <person name="May G."/>
            <person name="Haridas S."/>
            <person name="Lim J."/>
            <person name="Wang M."/>
            <person name="Labutti K."/>
            <person name="Lipzen A."/>
            <person name="Barry K."/>
            <person name="Grigoriev I.V."/>
        </authorList>
    </citation>
    <scope>NUCLEOTIDE SEQUENCE [LARGE SCALE GENOMIC DNA]</scope>
    <source>
        <strain evidence="7">J235TASD1</strain>
    </source>
</reference>
<feature type="compositionally biased region" description="Basic and acidic residues" evidence="5">
    <location>
        <begin position="113"/>
        <end position="125"/>
    </location>
</feature>
<dbReference type="STRING" id="196109.A0A136J7C7"/>
<dbReference type="Pfam" id="PF10280">
    <property type="entry name" value="Med11"/>
    <property type="match status" value="1"/>
</dbReference>
<keyword evidence="4" id="KW-0805">Transcription regulation</keyword>
<gene>
    <name evidence="4" type="primary">MED11</name>
    <name evidence="6" type="ORF">Micbo1qcDRAFT_232588</name>
</gene>
<protein>
    <recommendedName>
        <fullName evidence="4">Mediator of RNA polymerase II transcription subunit 11</fullName>
    </recommendedName>
    <alternativeName>
        <fullName evidence="4">Mediator complex subunit 11</fullName>
    </alternativeName>
</protein>
<feature type="region of interest" description="Disordered" evidence="5">
    <location>
        <begin position="102"/>
        <end position="148"/>
    </location>
</feature>
<evidence type="ECO:0000256" key="5">
    <source>
        <dbReference type="SAM" id="MobiDB-lite"/>
    </source>
</evidence>
<comment type="function">
    <text evidence="4">Component of the Mediator complex, a coactivator involved in the regulated transcription of nearly all RNA polymerase II-dependent genes. Mediator functions as a bridge to convey information from gene-specific regulatory proteins to the basal RNA polymerase II transcription machinery. Mediator is recruited to promoters by direct interactions with regulatory proteins and serves as a scaffold for the assembly of a functional pre-initiation complex with RNA polymerase II and the general transcription factors.</text>
</comment>
<proteinExistence type="inferred from homology"/>
<dbReference type="Gene3D" id="1.10.287.3490">
    <property type="match status" value="1"/>
</dbReference>
<accession>A0A136J7C7</accession>
<keyword evidence="7" id="KW-1185">Reference proteome</keyword>
<evidence type="ECO:0000256" key="4">
    <source>
        <dbReference type="RuleBase" id="RU364147"/>
    </source>
</evidence>
<evidence type="ECO:0000313" key="6">
    <source>
        <dbReference type="EMBL" id="KXJ92916.1"/>
    </source>
</evidence>
<keyword evidence="3 4" id="KW-0539">Nucleus</keyword>
<name>A0A136J7C7_9PEZI</name>
<dbReference type="GO" id="GO:0016592">
    <property type="term" value="C:mediator complex"/>
    <property type="evidence" value="ECO:0007669"/>
    <property type="project" value="InterPro"/>
</dbReference>
<dbReference type="InterPro" id="IPR019404">
    <property type="entry name" value="Mediator_Med11"/>
</dbReference>
<evidence type="ECO:0000313" key="7">
    <source>
        <dbReference type="Proteomes" id="UP000070501"/>
    </source>
</evidence>